<organism evidence="8 9">
    <name type="scientific">Lacticaseibacillus pabuli</name>
    <dbReference type="NCBI Taxonomy" id="3025672"/>
    <lineage>
        <taxon>Bacteria</taxon>
        <taxon>Bacillati</taxon>
        <taxon>Bacillota</taxon>
        <taxon>Bacilli</taxon>
        <taxon>Lactobacillales</taxon>
        <taxon>Lactobacillaceae</taxon>
        <taxon>Lacticaseibacillus</taxon>
    </lineage>
</organism>
<evidence type="ECO:0000256" key="4">
    <source>
        <dbReference type="ARBA" id="ARBA00023136"/>
    </source>
</evidence>
<feature type="transmembrane region" description="Helical" evidence="7">
    <location>
        <begin position="27"/>
        <end position="50"/>
    </location>
</feature>
<dbReference type="EMBL" id="CP117884">
    <property type="protein sequence ID" value="WDF83577.1"/>
    <property type="molecule type" value="Genomic_DNA"/>
</dbReference>
<comment type="catalytic activity">
    <reaction evidence="7">
        <text>a peptidoglycan chain = a peptidoglycan chain with N-acetyl-1,6-anhydromuramyl-[peptide] at the reducing end + a peptidoglycan chain with N-acetylglucosamine at the non-reducing end.</text>
        <dbReference type="EC" id="4.2.2.29"/>
    </reaction>
</comment>
<evidence type="ECO:0000256" key="5">
    <source>
        <dbReference type="ARBA" id="ARBA00023239"/>
    </source>
</evidence>
<name>A0ABY7WTU0_9LACO</name>
<dbReference type="EC" id="4.2.2.29" evidence="7"/>
<comment type="function">
    <text evidence="7">Functions as a peptidoglycan terminase that cleaves nascent peptidoglycan strands endolytically to terminate their elongation.</text>
</comment>
<dbReference type="NCBIfam" id="TIGR00247">
    <property type="entry name" value="endolytic transglycosylase MltG"/>
    <property type="match status" value="1"/>
</dbReference>
<keyword evidence="4 7" id="KW-0472">Membrane</keyword>
<keyword evidence="5 7" id="KW-0456">Lyase</keyword>
<feature type="site" description="Important for catalytic activity" evidence="7">
    <location>
        <position position="263"/>
    </location>
</feature>
<evidence type="ECO:0000256" key="3">
    <source>
        <dbReference type="ARBA" id="ARBA00022989"/>
    </source>
</evidence>
<proteinExistence type="inferred from homology"/>
<keyword evidence="1 7" id="KW-1003">Cell membrane</keyword>
<protein>
    <recommendedName>
        <fullName evidence="7">Endolytic murein transglycosylase</fullName>
        <ecNumber evidence="7">4.2.2.29</ecNumber>
    </recommendedName>
    <alternativeName>
        <fullName evidence="7">Peptidoglycan lytic transglycosylase</fullName>
    </alternativeName>
    <alternativeName>
        <fullName evidence="7">Peptidoglycan polymerization terminase</fullName>
    </alternativeName>
</protein>
<evidence type="ECO:0000256" key="2">
    <source>
        <dbReference type="ARBA" id="ARBA00022692"/>
    </source>
</evidence>
<gene>
    <name evidence="7 8" type="primary">mltG</name>
    <name evidence="8" type="ORF">PQ472_04905</name>
</gene>
<comment type="subcellular location">
    <subcellularLocation>
        <location evidence="7">Cell membrane</location>
        <topology evidence="7">Single-pass membrane protein</topology>
    </subcellularLocation>
</comment>
<dbReference type="InterPro" id="IPR003770">
    <property type="entry name" value="MLTG-like"/>
</dbReference>
<keyword evidence="9" id="KW-1185">Reference proteome</keyword>
<dbReference type="Pfam" id="PF02618">
    <property type="entry name" value="YceG"/>
    <property type="match status" value="1"/>
</dbReference>
<dbReference type="HAMAP" id="MF_02065">
    <property type="entry name" value="MltG"/>
    <property type="match status" value="1"/>
</dbReference>
<dbReference type="Gene3D" id="3.30.1490.480">
    <property type="entry name" value="Endolytic murein transglycosylase"/>
    <property type="match status" value="1"/>
</dbReference>
<keyword evidence="2 7" id="KW-0812">Transmembrane</keyword>
<dbReference type="PANTHER" id="PTHR30518:SF2">
    <property type="entry name" value="ENDOLYTIC MUREIN TRANSGLYCOSYLASE"/>
    <property type="match status" value="1"/>
</dbReference>
<dbReference type="PANTHER" id="PTHR30518">
    <property type="entry name" value="ENDOLYTIC MUREIN TRANSGLYCOSYLASE"/>
    <property type="match status" value="1"/>
</dbReference>
<sequence>MADNNKGADDQNKRQLRATQDAVVHRIVYWVVGIVVALLVVVGFMGIRYVHSSFNAVDPKSSATINVKIPIGSTTKDIAALLAEKKVIKSAMVFDYYVKSKNYTNFQAGDYALKQSMTLRDVIASLRTDDGSVAKPVAHVLVREGVTAETIANSMKKYTKKDPNLTKKSFMRVMKDKKFFKRMQAKYPQLLASAAKAKHVRYQLEGYLFPATYDVTKNMTAEKLVETMVAKTDTVMTPLMSTMKQKQLSVQEVLTLASLVEREGVTNDSRKKIAGVFFNRIDAKMPLQSDLTVMYAMNTHKKHLTNKDTSFKSPYNLYIHAGFGPGPFNQPSAESIQAVLNPSDRQMGYLYFVANMKTGKILFARTLDGQNANIAAIGSDNN</sequence>
<evidence type="ECO:0000256" key="1">
    <source>
        <dbReference type="ARBA" id="ARBA00022475"/>
    </source>
</evidence>
<keyword evidence="6 7" id="KW-0961">Cell wall biogenesis/degradation</keyword>
<evidence type="ECO:0000256" key="7">
    <source>
        <dbReference type="HAMAP-Rule" id="MF_02065"/>
    </source>
</evidence>
<evidence type="ECO:0000313" key="9">
    <source>
        <dbReference type="Proteomes" id="UP001220377"/>
    </source>
</evidence>
<dbReference type="Proteomes" id="UP001220377">
    <property type="component" value="Chromosome"/>
</dbReference>
<accession>A0ABY7WTU0</accession>
<evidence type="ECO:0000313" key="8">
    <source>
        <dbReference type="EMBL" id="WDF83577.1"/>
    </source>
</evidence>
<reference evidence="8 9" key="1">
    <citation type="submission" date="2023-02" db="EMBL/GenBank/DDBJ databases">
        <title>Genome sequence of Lacticaseibacillus sp. KACC 23028.</title>
        <authorList>
            <person name="Kim S."/>
            <person name="Heo J."/>
            <person name="Kwon S.-W."/>
        </authorList>
    </citation>
    <scope>NUCLEOTIDE SEQUENCE [LARGE SCALE GENOMIC DNA]</scope>
    <source>
        <strain evidence="8 9">KACC 23028</strain>
    </source>
</reference>
<comment type="similarity">
    <text evidence="7">Belongs to the transglycosylase MltG family.</text>
</comment>
<dbReference type="RefSeq" id="WP_274261820.1">
    <property type="nucleotide sequence ID" value="NZ_CP117884.1"/>
</dbReference>
<dbReference type="CDD" id="cd08010">
    <property type="entry name" value="MltG_like"/>
    <property type="match status" value="1"/>
</dbReference>
<evidence type="ECO:0000256" key="6">
    <source>
        <dbReference type="ARBA" id="ARBA00023316"/>
    </source>
</evidence>
<keyword evidence="3 7" id="KW-1133">Transmembrane helix</keyword>